<dbReference type="Proteomes" id="UP001187192">
    <property type="component" value="Unassembled WGS sequence"/>
</dbReference>
<organism evidence="1 2">
    <name type="scientific">Ficus carica</name>
    <name type="common">Common fig</name>
    <dbReference type="NCBI Taxonomy" id="3494"/>
    <lineage>
        <taxon>Eukaryota</taxon>
        <taxon>Viridiplantae</taxon>
        <taxon>Streptophyta</taxon>
        <taxon>Embryophyta</taxon>
        <taxon>Tracheophyta</taxon>
        <taxon>Spermatophyta</taxon>
        <taxon>Magnoliopsida</taxon>
        <taxon>eudicotyledons</taxon>
        <taxon>Gunneridae</taxon>
        <taxon>Pentapetalae</taxon>
        <taxon>rosids</taxon>
        <taxon>fabids</taxon>
        <taxon>Rosales</taxon>
        <taxon>Moraceae</taxon>
        <taxon>Ficeae</taxon>
        <taxon>Ficus</taxon>
    </lineage>
</organism>
<evidence type="ECO:0000313" key="2">
    <source>
        <dbReference type="Proteomes" id="UP001187192"/>
    </source>
</evidence>
<sequence>MMGIRVNMEKTLLTNGISQPHSRLSLSERIKTGMGIGLNGGLPTLSRPNVILTQRRGAYILGKDFEQRQNGGGGVAGGRGGGILEFIGGGGV</sequence>
<evidence type="ECO:0000313" key="1">
    <source>
        <dbReference type="EMBL" id="GMN25687.1"/>
    </source>
</evidence>
<accession>A0AA87YY37</accession>
<keyword evidence="2" id="KW-1185">Reference proteome</keyword>
<dbReference type="AlphaFoldDB" id="A0AA87YY37"/>
<proteinExistence type="predicted"/>
<gene>
    <name evidence="1" type="ORF">TIFTF001_001026</name>
</gene>
<protein>
    <submittedName>
        <fullName evidence="1">Uncharacterized protein</fullName>
    </submittedName>
</protein>
<dbReference type="EMBL" id="BTGU01000001">
    <property type="protein sequence ID" value="GMN25687.1"/>
    <property type="molecule type" value="Genomic_DNA"/>
</dbReference>
<reference evidence="1" key="1">
    <citation type="submission" date="2023-07" db="EMBL/GenBank/DDBJ databases">
        <title>draft genome sequence of fig (Ficus carica).</title>
        <authorList>
            <person name="Takahashi T."/>
            <person name="Nishimura K."/>
        </authorList>
    </citation>
    <scope>NUCLEOTIDE SEQUENCE</scope>
</reference>
<comment type="caution">
    <text evidence="1">The sequence shown here is derived from an EMBL/GenBank/DDBJ whole genome shotgun (WGS) entry which is preliminary data.</text>
</comment>
<name>A0AA87YY37_FICCA</name>